<evidence type="ECO:0000259" key="7">
    <source>
        <dbReference type="PROSITE" id="PS51006"/>
    </source>
</evidence>
<evidence type="ECO:0000256" key="6">
    <source>
        <dbReference type="PROSITE-ProRule" id="PRU00354"/>
    </source>
</evidence>
<feature type="binding site" evidence="5">
    <location>
        <position position="434"/>
    </location>
    <ligand>
        <name>S-methyl-5'-thioadenosine</name>
        <dbReference type="ChEBI" id="CHEBI:17509"/>
    </ligand>
</feature>
<evidence type="ECO:0000256" key="5">
    <source>
        <dbReference type="HAMAP-Rule" id="MF_00198"/>
    </source>
</evidence>
<evidence type="ECO:0000256" key="2">
    <source>
        <dbReference type="ARBA" id="ARBA00022679"/>
    </source>
</evidence>
<keyword evidence="2 5" id="KW-0808">Transferase</keyword>
<dbReference type="SUPFAM" id="SSF53335">
    <property type="entry name" value="S-adenosyl-L-methionine-dependent methyltransferases"/>
    <property type="match status" value="1"/>
</dbReference>
<comment type="catalytic activity">
    <reaction evidence="5">
        <text>S-adenosyl 3-(methylsulfanyl)propylamine + putrescine = S-methyl-5'-thioadenosine + spermidine + H(+)</text>
        <dbReference type="Rhea" id="RHEA:12721"/>
        <dbReference type="ChEBI" id="CHEBI:15378"/>
        <dbReference type="ChEBI" id="CHEBI:17509"/>
        <dbReference type="ChEBI" id="CHEBI:57443"/>
        <dbReference type="ChEBI" id="CHEBI:57834"/>
        <dbReference type="ChEBI" id="CHEBI:326268"/>
        <dbReference type="EC" id="2.5.1.16"/>
    </reaction>
</comment>
<accession>A0A8I0MUR2</accession>
<comment type="caution">
    <text evidence="8">The sequence shown here is derived from an EMBL/GenBank/DDBJ whole genome shotgun (WGS) entry which is preliminary data.</text>
</comment>
<dbReference type="UniPathway" id="UPA00248">
    <property type="reaction ID" value="UER00314"/>
</dbReference>
<keyword evidence="3 5" id="KW-0745">Spermidine biosynthesis</keyword>
<organism evidence="8 9">
    <name type="scientific">Pseudoalteromonas peptidolytica F12-50-A1</name>
    <dbReference type="NCBI Taxonomy" id="1315280"/>
    <lineage>
        <taxon>Bacteria</taxon>
        <taxon>Pseudomonadati</taxon>
        <taxon>Pseudomonadota</taxon>
        <taxon>Gammaproteobacteria</taxon>
        <taxon>Alteromonadales</taxon>
        <taxon>Pseudoalteromonadaceae</taxon>
        <taxon>Pseudoalteromonas</taxon>
    </lineage>
</organism>
<feature type="transmembrane region" description="Helical" evidence="5">
    <location>
        <begin position="144"/>
        <end position="165"/>
    </location>
</feature>
<comment type="subunit">
    <text evidence="5">Homodimer or homotetramer.</text>
</comment>
<name>A0A8I0MUR2_9GAMM</name>
<feature type="binding site" evidence="5">
    <location>
        <position position="282"/>
    </location>
    <ligand>
        <name>S-methyl-5'-thioadenosine</name>
        <dbReference type="ChEBI" id="CHEBI:17509"/>
    </ligand>
</feature>
<dbReference type="HAMAP" id="MF_00198">
    <property type="entry name" value="Spermidine_synth"/>
    <property type="match status" value="1"/>
</dbReference>
<feature type="binding site" evidence="5">
    <location>
        <begin position="406"/>
        <end position="407"/>
    </location>
    <ligand>
        <name>S-methyl-5'-thioadenosine</name>
        <dbReference type="ChEBI" id="CHEBI:17509"/>
    </ligand>
</feature>
<dbReference type="GO" id="GO:0008295">
    <property type="term" value="P:spermidine biosynthetic process"/>
    <property type="evidence" value="ECO:0007669"/>
    <property type="project" value="UniProtKB-UniRule"/>
</dbReference>
<dbReference type="PROSITE" id="PS51006">
    <property type="entry name" value="PABS_2"/>
    <property type="match status" value="1"/>
</dbReference>
<evidence type="ECO:0000256" key="1">
    <source>
        <dbReference type="ARBA" id="ARBA00007867"/>
    </source>
</evidence>
<proteinExistence type="inferred from homology"/>
<reference evidence="8 9" key="1">
    <citation type="submission" date="2015-06" db="EMBL/GenBank/DDBJ databases">
        <title>Genome sequence of Pseudoalteromonas peptidolytica.</title>
        <authorList>
            <person name="Xie B.-B."/>
            <person name="Rong J.-C."/>
            <person name="Qin Q.-L."/>
            <person name="Zhang Y.-Z."/>
        </authorList>
    </citation>
    <scope>NUCLEOTIDE SEQUENCE [LARGE SCALE GENOMIC DNA]</scope>
    <source>
        <strain evidence="8 9">F12-50-A1</strain>
    </source>
</reference>
<feature type="transmembrane region" description="Helical" evidence="5">
    <location>
        <begin position="239"/>
        <end position="261"/>
    </location>
</feature>
<keyword evidence="5" id="KW-1003">Cell membrane</keyword>
<feature type="transmembrane region" description="Helical" evidence="5">
    <location>
        <begin position="91"/>
        <end position="114"/>
    </location>
</feature>
<dbReference type="Pfam" id="PF01564">
    <property type="entry name" value="Spermine_synth"/>
    <property type="match status" value="1"/>
</dbReference>
<dbReference type="EMBL" id="AQHF01000020">
    <property type="protein sequence ID" value="MBE0345539.1"/>
    <property type="molecule type" value="Genomic_DNA"/>
</dbReference>
<keyword evidence="5" id="KW-1133">Transmembrane helix</keyword>
<feature type="binding site" evidence="5">
    <location>
        <position position="342"/>
    </location>
    <ligand>
        <name>spermidine</name>
        <dbReference type="ChEBI" id="CHEBI:57834"/>
    </ligand>
</feature>
<comment type="similarity">
    <text evidence="1 5">Belongs to the spermidine/spermine synthase family.</text>
</comment>
<dbReference type="InterPro" id="IPR029063">
    <property type="entry name" value="SAM-dependent_MTases_sf"/>
</dbReference>
<dbReference type="GO" id="GO:0005886">
    <property type="term" value="C:plasma membrane"/>
    <property type="evidence" value="ECO:0007669"/>
    <property type="project" value="UniProtKB-SubCell"/>
</dbReference>
<evidence type="ECO:0000313" key="9">
    <source>
        <dbReference type="Proteomes" id="UP000660708"/>
    </source>
</evidence>
<dbReference type="NCBIfam" id="NF002956">
    <property type="entry name" value="PRK03612.1"/>
    <property type="match status" value="1"/>
</dbReference>
<dbReference type="CDD" id="cd02440">
    <property type="entry name" value="AdoMet_MTases"/>
    <property type="match status" value="1"/>
</dbReference>
<feature type="transmembrane region" description="Helical" evidence="5">
    <location>
        <begin position="56"/>
        <end position="79"/>
    </location>
</feature>
<evidence type="ECO:0000256" key="3">
    <source>
        <dbReference type="ARBA" id="ARBA00023066"/>
    </source>
</evidence>
<feature type="binding site" evidence="5">
    <location>
        <position position="361"/>
    </location>
    <ligand>
        <name>S-methyl-5'-thioadenosine</name>
        <dbReference type="ChEBI" id="CHEBI:17509"/>
    </ligand>
</feature>
<keyword evidence="5" id="KW-0812">Transmembrane</keyword>
<sequence length="578" mass="64548">MSETAPQTSTKVAGNWSLLGHDTLLIGVMAILAGCGLIYEYLLSHYAGRVLGSVESAIYAMIGTMIVAMGIGAFLARWFKDPFTAFAWLESLIALLGMSSILIIASVIALTYTLPHTLSSIYSLPTDSLLDGMPFEQLQDFARFLPYVFGLILGIFIGMEIPLIARIRQQVYGRFLENNAGTIYGADYIGAGVGAAIWVTIMLALPIMQAAAWTALFNIIAGLIFLWRYQAHVKLSKLLFVCHFLLLGIFFIILNNGSIWMKDLSNVLYKDKVIYSEATKYQHVVITERLSRTQPTPINDLFLNGRLQFSSVDEQIYHTMLVYPAMLASNRRENVLIIGGGDGLALRDVLEWPVKSATLIDLDGQLLSLFGLADQPFPQKPEITAKLTTLNKGALNDPRATVIVADAFLEVEKMLDQGRQFDTIIIDLPDPNHPDLNKLYSDYFYNHVRQLLAPDGALAIQSTSPYHAQKAFISIAKTVKHAGFTHVEQYQQNIPSFGQWGWTIATRAGQPASERIRTVTTLPVASNWINKNYLLSTFAFPNHFFDDAKDIEVNQLGTGKLYDYYRQAWQTEDELYKN</sequence>
<dbReference type="Proteomes" id="UP000660708">
    <property type="component" value="Unassembled WGS sequence"/>
</dbReference>
<keyword evidence="4 5" id="KW-0620">Polyamine biosynthesis</keyword>
<comment type="function">
    <text evidence="5">Catalyzes the irreversible transfer of a propylamine group from the amino donor S-adenosylmethioninamine (decarboxy-AdoMet) to putrescine (1,4-diaminobutane) to yield spermidine.</text>
</comment>
<dbReference type="InterPro" id="IPR030374">
    <property type="entry name" value="PABS"/>
</dbReference>
<dbReference type="PANTHER" id="PTHR43317:SF11">
    <property type="entry name" value="POLYAMINE AMINOPROPYLTRANSFERASE 2"/>
    <property type="match status" value="1"/>
</dbReference>
<dbReference type="Gene3D" id="3.40.50.150">
    <property type="entry name" value="Vaccinia Virus protein VP39"/>
    <property type="match status" value="1"/>
</dbReference>
<dbReference type="EC" id="2.5.1.16" evidence="5"/>
<protein>
    <recommendedName>
        <fullName evidence="5">Polyamine aminopropyltransferase</fullName>
    </recommendedName>
    <alternativeName>
        <fullName evidence="5">Putrescine aminopropyltransferase</fullName>
        <shortName evidence="5">PAPT</shortName>
    </alternativeName>
    <alternativeName>
        <fullName evidence="5">Spermidine synthase</fullName>
        <shortName evidence="5">SPDS</shortName>
        <shortName evidence="5">SPDSY</shortName>
        <ecNumber evidence="5">2.5.1.16</ecNumber>
    </alternativeName>
</protein>
<keyword evidence="9" id="KW-1185">Reference proteome</keyword>
<comment type="caution">
    <text evidence="5">Lacks conserved residue(s) required for the propagation of feature annotation.</text>
</comment>
<evidence type="ECO:0000313" key="8">
    <source>
        <dbReference type="EMBL" id="MBE0345539.1"/>
    </source>
</evidence>
<feature type="transmembrane region" description="Helical" evidence="5">
    <location>
        <begin position="186"/>
        <end position="204"/>
    </location>
</feature>
<comment type="pathway">
    <text evidence="5">Amine and polyamine biosynthesis; spermidine biosynthesis; spermidine from putrescine: step 1/1.</text>
</comment>
<keyword evidence="5" id="KW-0472">Membrane</keyword>
<evidence type="ECO:0000256" key="4">
    <source>
        <dbReference type="ARBA" id="ARBA00023115"/>
    </source>
</evidence>
<dbReference type="PANTHER" id="PTHR43317">
    <property type="entry name" value="THERMOSPERMINE SYNTHASE ACAULIS5"/>
    <property type="match status" value="1"/>
</dbReference>
<feature type="active site" description="Proton acceptor" evidence="5 6">
    <location>
        <position position="427"/>
    </location>
</feature>
<gene>
    <name evidence="5 8" type="primary">speE</name>
    <name evidence="8" type="ORF">PPEP_a0434</name>
</gene>
<feature type="transmembrane region" description="Helical" evidence="5">
    <location>
        <begin position="24"/>
        <end position="44"/>
    </location>
</feature>
<feature type="domain" description="PABS" evidence="7">
    <location>
        <begin position="258"/>
        <end position="507"/>
    </location>
</feature>
<comment type="subcellular location">
    <subcellularLocation>
        <location evidence="5">Cell membrane</location>
        <topology evidence="5">Multi-pass membrane protein</topology>
    </subcellularLocation>
</comment>
<dbReference type="GO" id="GO:0004766">
    <property type="term" value="F:spermidine synthase activity"/>
    <property type="evidence" value="ECO:0007669"/>
    <property type="project" value="UniProtKB-UniRule"/>
</dbReference>
<dbReference type="AlphaFoldDB" id="A0A8I0MUR2"/>
<feature type="binding site" evidence="5">
    <location>
        <position position="318"/>
    </location>
    <ligand>
        <name>spermidine</name>
        <dbReference type="ChEBI" id="CHEBI:57834"/>
    </ligand>
</feature>
<dbReference type="InterPro" id="IPR001045">
    <property type="entry name" value="Spermi_synthase"/>
</dbReference>
<feature type="transmembrane region" description="Helical" evidence="5">
    <location>
        <begin position="210"/>
        <end position="227"/>
    </location>
</feature>